<dbReference type="PANTHER" id="PTHR42829">
    <property type="entry name" value="NADH-UBIQUINONE OXIDOREDUCTASE CHAIN 5"/>
    <property type="match status" value="1"/>
</dbReference>
<dbReference type="NCBIfam" id="TIGR01974">
    <property type="entry name" value="NDH_I_L"/>
    <property type="match status" value="1"/>
</dbReference>
<gene>
    <name evidence="9" type="primary">nuoL</name>
    <name evidence="9" type="ORF">ICMP_058</name>
</gene>
<dbReference type="KEGG" id="icp:ICMP_058"/>
<dbReference type="PRINTS" id="PR01435">
    <property type="entry name" value="NPOXDRDTASE5"/>
</dbReference>
<protein>
    <submittedName>
        <fullName evidence="9">NADH:ubiquinone oxidoreductase chain L</fullName>
    </submittedName>
</protein>
<evidence type="ECO:0000256" key="5">
    <source>
        <dbReference type="RuleBase" id="RU000320"/>
    </source>
</evidence>
<feature type="transmembrane region" description="Helical" evidence="6">
    <location>
        <begin position="118"/>
        <end position="135"/>
    </location>
</feature>
<feature type="transmembrane region" description="Helical" evidence="6">
    <location>
        <begin position="494"/>
        <end position="516"/>
    </location>
</feature>
<keyword evidence="2 5" id="KW-0812">Transmembrane</keyword>
<evidence type="ECO:0000256" key="3">
    <source>
        <dbReference type="ARBA" id="ARBA00022989"/>
    </source>
</evidence>
<dbReference type="EMBL" id="AP010872">
    <property type="protein sequence ID" value="BAH82924.1"/>
    <property type="molecule type" value="Genomic_DNA"/>
</dbReference>
<feature type="transmembrane region" description="Helical" evidence="6">
    <location>
        <begin position="309"/>
        <end position="327"/>
    </location>
</feature>
<evidence type="ECO:0000256" key="6">
    <source>
        <dbReference type="SAM" id="Phobius"/>
    </source>
</evidence>
<dbReference type="PRINTS" id="PR01434">
    <property type="entry name" value="NADHDHGNASE5"/>
</dbReference>
<feature type="transmembrane region" description="Helical" evidence="6">
    <location>
        <begin position="5"/>
        <end position="23"/>
    </location>
</feature>
<evidence type="ECO:0000256" key="2">
    <source>
        <dbReference type="ARBA" id="ARBA00022692"/>
    </source>
</evidence>
<keyword evidence="4 6" id="KW-0472">Membrane</keyword>
<dbReference type="OrthoDB" id="9811798at2"/>
<feature type="transmembrane region" description="Helical" evidence="6">
    <location>
        <begin position="141"/>
        <end position="160"/>
    </location>
</feature>
<dbReference type="Gene3D" id="1.20.5.2700">
    <property type="match status" value="1"/>
</dbReference>
<dbReference type="InterPro" id="IPR001516">
    <property type="entry name" value="Proton_antipo_N"/>
</dbReference>
<feature type="transmembrane region" description="Helical" evidence="6">
    <location>
        <begin position="281"/>
        <end position="302"/>
    </location>
</feature>
<feature type="transmembrane region" description="Helical" evidence="6">
    <location>
        <begin position="29"/>
        <end position="52"/>
    </location>
</feature>
<dbReference type="InterPro" id="IPR003945">
    <property type="entry name" value="NU5C-like"/>
</dbReference>
<dbReference type="GO" id="GO:0003954">
    <property type="term" value="F:NADH dehydrogenase activity"/>
    <property type="evidence" value="ECO:0007669"/>
    <property type="project" value="TreeGrafter"/>
</dbReference>
<feature type="transmembrane region" description="Helical" evidence="6">
    <location>
        <begin position="87"/>
        <end position="106"/>
    </location>
</feature>
<evidence type="ECO:0000259" key="8">
    <source>
        <dbReference type="Pfam" id="PF00662"/>
    </source>
</evidence>
<dbReference type="Pfam" id="PF00361">
    <property type="entry name" value="Proton_antipo_M"/>
    <property type="match status" value="1"/>
</dbReference>
<dbReference type="HOGENOM" id="CLU_007100_6_2_6"/>
<dbReference type="Pfam" id="PF00662">
    <property type="entry name" value="Proton_antipo_N"/>
    <property type="match status" value="1"/>
</dbReference>
<dbReference type="Proteomes" id="UP000061704">
    <property type="component" value="Chromosome"/>
</dbReference>
<feature type="domain" description="NADH-Ubiquinone oxidoreductase (complex I) chain 5 N-terminal" evidence="8">
    <location>
        <begin position="67"/>
        <end position="119"/>
    </location>
</feature>
<feature type="transmembrane region" description="Helical" evidence="6">
    <location>
        <begin position="333"/>
        <end position="356"/>
    </location>
</feature>
<dbReference type="InterPro" id="IPR001750">
    <property type="entry name" value="ND/Mrp_TM"/>
</dbReference>
<reference evidence="9 10" key="1">
    <citation type="journal article" date="2011" name="Genome Biol. Evol.">
        <title>Reductive evolution of bacterial genome in insect gut environment.</title>
        <authorList>
            <person name="Nikoh N."/>
            <person name="Hosokawa T."/>
            <person name="Ohshima K."/>
            <person name="Hattori M."/>
            <person name="Fukatsu T."/>
        </authorList>
    </citation>
    <scope>NUCLEOTIDE SEQUENCE [LARGE SCALE GENOMIC DNA]</scope>
    <source>
        <strain evidence="9 10">Mpkobe</strain>
    </source>
</reference>
<evidence type="ECO:0000313" key="10">
    <source>
        <dbReference type="Proteomes" id="UP000061704"/>
    </source>
</evidence>
<dbReference type="GO" id="GO:0012505">
    <property type="term" value="C:endomembrane system"/>
    <property type="evidence" value="ECO:0007669"/>
    <property type="project" value="UniProtKB-SubCell"/>
</dbReference>
<feature type="transmembrane region" description="Helical" evidence="6">
    <location>
        <begin position="451"/>
        <end position="474"/>
    </location>
</feature>
<dbReference type="InterPro" id="IPR018393">
    <property type="entry name" value="NADHpl_OxRdtase_5_subgr"/>
</dbReference>
<feature type="transmembrane region" description="Helical" evidence="6">
    <location>
        <begin position="414"/>
        <end position="439"/>
    </location>
</feature>
<dbReference type="GO" id="GO:0008137">
    <property type="term" value="F:NADH dehydrogenase (ubiquinone) activity"/>
    <property type="evidence" value="ECO:0007669"/>
    <property type="project" value="InterPro"/>
</dbReference>
<evidence type="ECO:0000313" key="9">
    <source>
        <dbReference type="EMBL" id="BAH82924.1"/>
    </source>
</evidence>
<feature type="transmembrane region" description="Helical" evidence="6">
    <location>
        <begin position="597"/>
        <end position="616"/>
    </location>
</feature>
<feature type="domain" description="NADH:quinone oxidoreductase/Mrp antiporter transmembrane" evidence="7">
    <location>
        <begin position="135"/>
        <end position="427"/>
    </location>
</feature>
<dbReference type="STRING" id="476281.ICMP_058"/>
<dbReference type="GO" id="GO:0042773">
    <property type="term" value="P:ATP synthesis coupled electron transport"/>
    <property type="evidence" value="ECO:0007669"/>
    <property type="project" value="InterPro"/>
</dbReference>
<dbReference type="GO" id="GO:0016020">
    <property type="term" value="C:membrane"/>
    <property type="evidence" value="ECO:0007669"/>
    <property type="project" value="UniProtKB-SubCell"/>
</dbReference>
<dbReference type="NCBIfam" id="NF005141">
    <property type="entry name" value="PRK06590.1"/>
    <property type="match status" value="1"/>
</dbReference>
<dbReference type="RefSeq" id="WP_041068652.1">
    <property type="nucleotide sequence ID" value="NZ_AP010872.1"/>
</dbReference>
<keyword evidence="3 6" id="KW-1133">Transmembrane helix</keyword>
<name>C5WC68_9ENTR</name>
<dbReference type="AlphaFoldDB" id="C5WC68"/>
<comment type="subcellular location">
    <subcellularLocation>
        <location evidence="1">Endomembrane system</location>
        <topology evidence="1">Multi-pass membrane protein</topology>
    </subcellularLocation>
    <subcellularLocation>
        <location evidence="5">Membrane</location>
        <topology evidence="5">Multi-pass membrane protein</topology>
    </subcellularLocation>
</comment>
<dbReference type="GO" id="GO:0015990">
    <property type="term" value="P:electron transport coupled proton transport"/>
    <property type="evidence" value="ECO:0007669"/>
    <property type="project" value="TreeGrafter"/>
</dbReference>
<keyword evidence="10" id="KW-1185">Reference proteome</keyword>
<sequence length="617" mass="68481">MNFLYLIIVFPLISFIILSLSLGRLSDKISAIIGITSIALSTLVTIVISIIFFQQGQQIFVQRLWTWINLGSFNIKVSLLLDGFSLTMLWIVTGVGLLIQIFSSWYMYADGEIGYSRFFAYNNLFIASMVLLILADNLLLMYVGWEAVGICSYLLIVFYYKRYFNCRAAIKAFTMTRIGDVFLAVGMFIIYDKLGTLNFNEIITQAHIHFIKDSYLLTLVTSMLLLGAIGKSAQLPLQTWLPDAMVGPTPVSALIHAATMITAGVYLIARTHALFVMTSGVLYVVGIIGAISILIASFAALVQTDVKLILAYSTISQIGYMFVSLGIQAWNAAVFHLIMHAFFKALLFLAAGSLILSYNHKQDMSEMGGLRKDLPLVYACFLIGGGSLCGFPIITGGFYSKDQIILCALSSGHFLFTAICLIGSFITTLYTFRMIFTVFHGKQQKIPRIPIGTGITHSIPLIILLLLSTFLGTFITPPLTNVLPPDNPIEKNRFIVEVISGIITIFGIFIAAILWLGNDKLVVNYINKTKLGKNVNSYLLKGWGFDYIYNKVFVEPYFSMVKFIKDDPISKIMNILIVICQLSNKTLSISSNGLLRWYMASIGLGAIMVLATLLLFK</sequence>
<keyword evidence="9" id="KW-0830">Ubiquinone</keyword>
<evidence type="ECO:0000256" key="1">
    <source>
        <dbReference type="ARBA" id="ARBA00004127"/>
    </source>
</evidence>
<proteinExistence type="predicted"/>
<accession>C5WC68</accession>
<feature type="transmembrane region" description="Helical" evidence="6">
    <location>
        <begin position="376"/>
        <end position="394"/>
    </location>
</feature>
<evidence type="ECO:0000259" key="7">
    <source>
        <dbReference type="Pfam" id="PF00361"/>
    </source>
</evidence>
<organism evidence="9 10">
    <name type="scientific">Candidatus Ishikawaella capsulata Mpkobe</name>
    <dbReference type="NCBI Taxonomy" id="476281"/>
    <lineage>
        <taxon>Bacteria</taxon>
        <taxon>Pseudomonadati</taxon>
        <taxon>Pseudomonadota</taxon>
        <taxon>Gammaproteobacteria</taxon>
        <taxon>Enterobacterales</taxon>
        <taxon>Enterobacteriaceae</taxon>
        <taxon>Candidatus Ishikawella</taxon>
    </lineage>
</organism>
<evidence type="ECO:0000256" key="4">
    <source>
        <dbReference type="ARBA" id="ARBA00023136"/>
    </source>
</evidence>
<feature type="transmembrane region" description="Helical" evidence="6">
    <location>
        <begin position="214"/>
        <end position="230"/>
    </location>
</feature>
<feature type="transmembrane region" description="Helical" evidence="6">
    <location>
        <begin position="172"/>
        <end position="191"/>
    </location>
</feature>
<dbReference type="PANTHER" id="PTHR42829:SF2">
    <property type="entry name" value="NADH-UBIQUINONE OXIDOREDUCTASE CHAIN 5"/>
    <property type="match status" value="1"/>
</dbReference>
<feature type="transmembrane region" description="Helical" evidence="6">
    <location>
        <begin position="251"/>
        <end position="269"/>
    </location>
</feature>